<dbReference type="Proteomes" id="UP000541154">
    <property type="component" value="Unassembled WGS sequence"/>
</dbReference>
<keyword evidence="3" id="KW-1185">Reference proteome</keyword>
<feature type="compositionally biased region" description="Low complexity" evidence="1">
    <location>
        <begin position="132"/>
        <end position="146"/>
    </location>
</feature>
<reference evidence="2 3" key="1">
    <citation type="submission" date="2019-04" db="EMBL/GenBank/DDBJ databases">
        <title>Aspergillus burnettii sp. nov., novel species from soil in southeast Queensland.</title>
        <authorList>
            <person name="Gilchrist C.L.M."/>
            <person name="Pitt J.I."/>
            <person name="Lange L."/>
            <person name="Lacey H.J."/>
            <person name="Vuong D."/>
            <person name="Midgley D.J."/>
            <person name="Greenfield P."/>
            <person name="Bradbury M."/>
            <person name="Lacey E."/>
            <person name="Busk P.K."/>
            <person name="Pilgaard B."/>
            <person name="Chooi Y.H."/>
            <person name="Piggott A.M."/>
        </authorList>
    </citation>
    <scope>NUCLEOTIDE SEQUENCE [LARGE SCALE GENOMIC DNA]</scope>
    <source>
        <strain evidence="2 3">FRR 5400</strain>
    </source>
</reference>
<gene>
    <name evidence="2" type="ORF">ETB97_003781</name>
</gene>
<comment type="caution">
    <text evidence="2">The sequence shown here is derived from an EMBL/GenBank/DDBJ whole genome shotgun (WGS) entry which is preliminary data.</text>
</comment>
<evidence type="ECO:0000313" key="3">
    <source>
        <dbReference type="Proteomes" id="UP000541154"/>
    </source>
</evidence>
<feature type="compositionally biased region" description="Polar residues" evidence="1">
    <location>
        <begin position="17"/>
        <end position="29"/>
    </location>
</feature>
<feature type="compositionally biased region" description="Polar residues" evidence="1">
    <location>
        <begin position="155"/>
        <end position="176"/>
    </location>
</feature>
<sequence>MGDTKTTRYATEVPTGAKTTQQRNGMTETQTTPSWAVWICGAPFISGEVNPYASCLGDPINRLGPTGYWGSWDFFRNLTITEATAVVAAAVAALTAGAGLAIESESVSPPSLVQVSSRIAYNAHWTGQTDKSNSSSPSRPGQQSPNIRRSRLGPGSQTKDSSVSSLTQKLTGTQTWKPIDTSVRMSDAQIQEPEAGLGKEHRTLFTIQLKKRA</sequence>
<feature type="region of interest" description="Disordered" evidence="1">
    <location>
        <begin position="127"/>
        <end position="198"/>
    </location>
</feature>
<evidence type="ECO:0000313" key="2">
    <source>
        <dbReference type="EMBL" id="KAF5858779.1"/>
    </source>
</evidence>
<dbReference type="AlphaFoldDB" id="A0A8H6E473"/>
<protein>
    <submittedName>
        <fullName evidence="2">Uncharacterized protein</fullName>
    </submittedName>
</protein>
<proteinExistence type="predicted"/>
<feature type="region of interest" description="Disordered" evidence="1">
    <location>
        <begin position="1"/>
        <end position="29"/>
    </location>
</feature>
<accession>A0A8H6E473</accession>
<evidence type="ECO:0000256" key="1">
    <source>
        <dbReference type="SAM" id="MobiDB-lite"/>
    </source>
</evidence>
<dbReference type="EMBL" id="SPNV01000191">
    <property type="protein sequence ID" value="KAF5858779.1"/>
    <property type="molecule type" value="Genomic_DNA"/>
</dbReference>
<name>A0A8H6E473_PETAA</name>
<organism evidence="2 3">
    <name type="scientific">Petromyces alliaceus</name>
    <name type="common">Aspergillus alliaceus</name>
    <dbReference type="NCBI Taxonomy" id="209559"/>
    <lineage>
        <taxon>Eukaryota</taxon>
        <taxon>Fungi</taxon>
        <taxon>Dikarya</taxon>
        <taxon>Ascomycota</taxon>
        <taxon>Pezizomycotina</taxon>
        <taxon>Eurotiomycetes</taxon>
        <taxon>Eurotiomycetidae</taxon>
        <taxon>Eurotiales</taxon>
        <taxon>Aspergillaceae</taxon>
        <taxon>Aspergillus</taxon>
        <taxon>Aspergillus subgen. Circumdati</taxon>
    </lineage>
</organism>